<reference evidence="3" key="1">
    <citation type="submission" date="2018-12" db="EMBL/GenBank/DDBJ databases">
        <title>Tengunoibacter tsumagoiensis gen. nov., sp. nov., Dictyobacter kobayashii sp. nov., D. alpinus sp. nov., and D. joshuensis sp. nov. and description of Dictyobacteraceae fam. nov. within the order Ktedonobacterales isolated from Tengu-no-mugimeshi.</title>
        <authorList>
            <person name="Wang C.M."/>
            <person name="Zheng Y."/>
            <person name="Sakai Y."/>
            <person name="Toyoda A."/>
            <person name="Minakuchi Y."/>
            <person name="Abe K."/>
            <person name="Yokota A."/>
            <person name="Yabe S."/>
        </authorList>
    </citation>
    <scope>NUCLEOTIDE SEQUENCE [LARGE SCALE GENOMIC DNA]</scope>
    <source>
        <strain evidence="3">Uno11</strain>
    </source>
</reference>
<evidence type="ECO:0000256" key="1">
    <source>
        <dbReference type="SAM" id="MobiDB-lite"/>
    </source>
</evidence>
<feature type="region of interest" description="Disordered" evidence="1">
    <location>
        <begin position="42"/>
        <end position="92"/>
    </location>
</feature>
<comment type="caution">
    <text evidence="2">The sequence shown here is derived from an EMBL/GenBank/DDBJ whole genome shotgun (WGS) entry which is preliminary data.</text>
</comment>
<evidence type="ECO:0000313" key="3">
    <source>
        <dbReference type="Proteomes" id="UP000287188"/>
    </source>
</evidence>
<name>A0A402ADR7_9CHLR</name>
<dbReference type="AlphaFoldDB" id="A0A402ADR7"/>
<proteinExistence type="predicted"/>
<feature type="compositionally biased region" description="Basic and acidic residues" evidence="1">
    <location>
        <begin position="44"/>
        <end position="72"/>
    </location>
</feature>
<accession>A0A402ADR7</accession>
<gene>
    <name evidence="2" type="ORF">KDK_10590</name>
</gene>
<organism evidence="2 3">
    <name type="scientific">Dictyobacter kobayashii</name>
    <dbReference type="NCBI Taxonomy" id="2014872"/>
    <lineage>
        <taxon>Bacteria</taxon>
        <taxon>Bacillati</taxon>
        <taxon>Chloroflexota</taxon>
        <taxon>Ktedonobacteria</taxon>
        <taxon>Ktedonobacterales</taxon>
        <taxon>Dictyobacteraceae</taxon>
        <taxon>Dictyobacter</taxon>
    </lineage>
</organism>
<dbReference type="EMBL" id="BIFS01000001">
    <property type="protein sequence ID" value="GCE17259.1"/>
    <property type="molecule type" value="Genomic_DNA"/>
</dbReference>
<sequence length="92" mass="10359">MLGVPGGEEQIGLEIAERKAAEAVPLYLEKGLDATMNLINIDPEAQKKAEEKRRLKQERREQEKKRKAEEFVQQKATSGPEHDTVENLATSD</sequence>
<evidence type="ECO:0000313" key="2">
    <source>
        <dbReference type="EMBL" id="GCE17259.1"/>
    </source>
</evidence>
<protein>
    <submittedName>
        <fullName evidence="2">Uncharacterized protein</fullName>
    </submittedName>
</protein>
<dbReference type="Proteomes" id="UP000287188">
    <property type="component" value="Unassembled WGS sequence"/>
</dbReference>
<keyword evidence="3" id="KW-1185">Reference proteome</keyword>
<dbReference type="RefSeq" id="WP_126548979.1">
    <property type="nucleotide sequence ID" value="NZ_BIFS01000001.1"/>
</dbReference>